<dbReference type="EMBL" id="JAZDWU010000001">
    <property type="protein sequence ID" value="KAL0015082.1"/>
    <property type="molecule type" value="Genomic_DNA"/>
</dbReference>
<sequence>MNICERFLFLRNGRKLSWLCVHSKFIENRTESSRAVTRLHMAIGCDVENLHNYDPLTISSENVQCLSLSIEELDDYLIRAMTSLLRRFPKLKALESLDIKYSLPRPTTTMSGFDTVYWQSQHLVFIHQLESVSIELHNGENELELVIYILEHAKKLKEMVIFYSLPLPSGFISRIGIDRMSSSPVVVLKNI</sequence>
<keyword evidence="3" id="KW-1185">Reference proteome</keyword>
<comment type="caution">
    <text evidence="2">The sequence shown here is derived from an EMBL/GenBank/DDBJ whole genome shotgun (WGS) entry which is preliminary data.</text>
</comment>
<reference evidence="2 3" key="1">
    <citation type="submission" date="2024-01" db="EMBL/GenBank/DDBJ databases">
        <title>A telomere-to-telomere, gap-free genome of sweet tea (Lithocarpus litseifolius).</title>
        <authorList>
            <person name="Zhou J."/>
        </authorList>
    </citation>
    <scope>NUCLEOTIDE SEQUENCE [LARGE SCALE GENOMIC DNA]</scope>
    <source>
        <strain evidence="2">Zhou-2022a</strain>
        <tissue evidence="2">Leaf</tissue>
    </source>
</reference>
<gene>
    <name evidence="2" type="ORF">SO802_002151</name>
</gene>
<proteinExistence type="predicted"/>
<protein>
    <recommendedName>
        <fullName evidence="1">FBD domain-containing protein</fullName>
    </recommendedName>
</protein>
<feature type="domain" description="FBD" evidence="1">
    <location>
        <begin position="128"/>
        <end position="161"/>
    </location>
</feature>
<dbReference type="AlphaFoldDB" id="A0AAW2DWD2"/>
<accession>A0AAW2DWD2</accession>
<dbReference type="InterPro" id="IPR006566">
    <property type="entry name" value="FBD"/>
</dbReference>
<dbReference type="Pfam" id="PF08387">
    <property type="entry name" value="FBD"/>
    <property type="match status" value="1"/>
</dbReference>
<evidence type="ECO:0000313" key="3">
    <source>
        <dbReference type="Proteomes" id="UP001459277"/>
    </source>
</evidence>
<name>A0AAW2DWD2_9ROSI</name>
<organism evidence="2 3">
    <name type="scientific">Lithocarpus litseifolius</name>
    <dbReference type="NCBI Taxonomy" id="425828"/>
    <lineage>
        <taxon>Eukaryota</taxon>
        <taxon>Viridiplantae</taxon>
        <taxon>Streptophyta</taxon>
        <taxon>Embryophyta</taxon>
        <taxon>Tracheophyta</taxon>
        <taxon>Spermatophyta</taxon>
        <taxon>Magnoliopsida</taxon>
        <taxon>eudicotyledons</taxon>
        <taxon>Gunneridae</taxon>
        <taxon>Pentapetalae</taxon>
        <taxon>rosids</taxon>
        <taxon>fabids</taxon>
        <taxon>Fagales</taxon>
        <taxon>Fagaceae</taxon>
        <taxon>Lithocarpus</taxon>
    </lineage>
</organism>
<dbReference type="Proteomes" id="UP001459277">
    <property type="component" value="Unassembled WGS sequence"/>
</dbReference>
<evidence type="ECO:0000313" key="2">
    <source>
        <dbReference type="EMBL" id="KAL0015082.1"/>
    </source>
</evidence>
<evidence type="ECO:0000259" key="1">
    <source>
        <dbReference type="Pfam" id="PF08387"/>
    </source>
</evidence>